<dbReference type="Gene3D" id="1.20.1250.20">
    <property type="entry name" value="MFS general substrate transporter like domains"/>
    <property type="match status" value="1"/>
</dbReference>
<protein>
    <submittedName>
        <fullName evidence="8">MFS family permease</fullName>
    </submittedName>
</protein>
<keyword evidence="3 6" id="KW-0812">Transmembrane</keyword>
<dbReference type="RefSeq" id="WP_229125355.1">
    <property type="nucleotide sequence ID" value="NZ_CP064789.1"/>
</dbReference>
<keyword evidence="5 6" id="KW-0472">Membrane</keyword>
<dbReference type="InterPro" id="IPR036259">
    <property type="entry name" value="MFS_trans_sf"/>
</dbReference>
<feature type="transmembrane region" description="Helical" evidence="6">
    <location>
        <begin position="134"/>
        <end position="155"/>
    </location>
</feature>
<dbReference type="GO" id="GO:0022857">
    <property type="term" value="F:transmembrane transporter activity"/>
    <property type="evidence" value="ECO:0007669"/>
    <property type="project" value="InterPro"/>
</dbReference>
<dbReference type="CDD" id="cd17474">
    <property type="entry name" value="MFS_YfmO_like"/>
    <property type="match status" value="1"/>
</dbReference>
<dbReference type="InterPro" id="IPR001958">
    <property type="entry name" value="Tet-R_TetA/multi-R_MdtG-like"/>
</dbReference>
<dbReference type="EMBL" id="CP064789">
    <property type="protein sequence ID" value="QSG10769.1"/>
    <property type="molecule type" value="Genomic_DNA"/>
</dbReference>
<dbReference type="PRINTS" id="PR01035">
    <property type="entry name" value="TCRTETA"/>
</dbReference>
<feature type="transmembrane region" description="Helical" evidence="6">
    <location>
        <begin position="47"/>
        <end position="67"/>
    </location>
</feature>
<feature type="transmembrane region" description="Helical" evidence="6">
    <location>
        <begin position="100"/>
        <end position="122"/>
    </location>
</feature>
<dbReference type="InterPro" id="IPR050189">
    <property type="entry name" value="MFS_Efflux_Transporters"/>
</dbReference>
<feature type="transmembrane region" description="Helical" evidence="6">
    <location>
        <begin position="273"/>
        <end position="293"/>
    </location>
</feature>
<evidence type="ECO:0000313" key="8">
    <source>
        <dbReference type="EMBL" id="QSG10769.1"/>
    </source>
</evidence>
<evidence type="ECO:0000256" key="1">
    <source>
        <dbReference type="ARBA" id="ARBA00004651"/>
    </source>
</evidence>
<dbReference type="Proteomes" id="UP000663305">
    <property type="component" value="Chromosome"/>
</dbReference>
<evidence type="ECO:0000256" key="5">
    <source>
        <dbReference type="ARBA" id="ARBA00023136"/>
    </source>
</evidence>
<feature type="transmembrane region" description="Helical" evidence="6">
    <location>
        <begin position="339"/>
        <end position="358"/>
    </location>
</feature>
<evidence type="ECO:0000256" key="2">
    <source>
        <dbReference type="ARBA" id="ARBA00022475"/>
    </source>
</evidence>
<feature type="domain" description="Major facilitator superfamily (MFS) profile" evidence="7">
    <location>
        <begin position="9"/>
        <end position="386"/>
    </location>
</feature>
<comment type="subcellular location">
    <subcellularLocation>
        <location evidence="1">Cell membrane</location>
        <topology evidence="1">Multi-pass membrane protein</topology>
    </subcellularLocation>
</comment>
<organism evidence="8 9">
    <name type="scientific">Halapricum desulfuricans</name>
    <dbReference type="NCBI Taxonomy" id="2841257"/>
    <lineage>
        <taxon>Archaea</taxon>
        <taxon>Methanobacteriati</taxon>
        <taxon>Methanobacteriota</taxon>
        <taxon>Stenosarchaea group</taxon>
        <taxon>Halobacteria</taxon>
        <taxon>Halobacteriales</taxon>
        <taxon>Haloarculaceae</taxon>
        <taxon>Halapricum</taxon>
    </lineage>
</organism>
<sequence length="392" mass="40895">MRSLYAERRLQLVFGVTMMGVMGVSLVSPVFPAVVEHFGISDRQVGLLVTAYTLPGIFVALAIGVLADRYGRKVVLIPLLALFGFAGTGGALAPDFRTLVALRILQGIGGAGLVTLSITLIGDYYDGPERGAAMGLNASVLSVATATYPFVGGAVGTVGWYAPFVLFGLAVPIAIWALVALVEPTHEEPVAFREYIEQVAAIAASPDTILGGFAAFLAFTLLYGGVITYLPVLLEARFSASSLVIGGLQSSMSVVVAVIASQTGALVERFSEQSLFTVGFLGYGAGLLTVPLAPDPVWVLVPMALFGLGHGLVVPNVQTFMTTLAPDQFRAATMSLYNVSLRLGQTLGPVGFGLVYVFGLDSVFFVGGVVAMTGFLVLAGWERMTGPAADVS</sequence>
<name>A0A897NIQ8_9EURY</name>
<dbReference type="PANTHER" id="PTHR43124">
    <property type="entry name" value="PURINE EFFLUX PUMP PBUE"/>
    <property type="match status" value="1"/>
</dbReference>
<feature type="transmembrane region" description="Helical" evidence="6">
    <location>
        <begin position="74"/>
        <end position="94"/>
    </location>
</feature>
<evidence type="ECO:0000256" key="6">
    <source>
        <dbReference type="SAM" id="Phobius"/>
    </source>
</evidence>
<dbReference type="InterPro" id="IPR020846">
    <property type="entry name" value="MFS_dom"/>
</dbReference>
<keyword evidence="4 6" id="KW-1133">Transmembrane helix</keyword>
<dbReference type="GeneID" id="68859861"/>
<feature type="transmembrane region" description="Helical" evidence="6">
    <location>
        <begin position="161"/>
        <end position="182"/>
    </location>
</feature>
<dbReference type="SUPFAM" id="SSF103473">
    <property type="entry name" value="MFS general substrate transporter"/>
    <property type="match status" value="1"/>
</dbReference>
<evidence type="ECO:0000259" key="7">
    <source>
        <dbReference type="PROSITE" id="PS50850"/>
    </source>
</evidence>
<dbReference type="PANTHER" id="PTHR43124:SF3">
    <property type="entry name" value="CHLORAMPHENICOL EFFLUX PUMP RV0191"/>
    <property type="match status" value="1"/>
</dbReference>
<dbReference type="AlphaFoldDB" id="A0A897NIQ8"/>
<feature type="transmembrane region" description="Helical" evidence="6">
    <location>
        <begin position="12"/>
        <end position="35"/>
    </location>
</feature>
<dbReference type="GO" id="GO:0005886">
    <property type="term" value="C:plasma membrane"/>
    <property type="evidence" value="ECO:0007669"/>
    <property type="project" value="UniProtKB-SubCell"/>
</dbReference>
<evidence type="ECO:0000313" key="9">
    <source>
        <dbReference type="Proteomes" id="UP000663305"/>
    </source>
</evidence>
<feature type="transmembrane region" description="Helical" evidence="6">
    <location>
        <begin position="364"/>
        <end position="381"/>
    </location>
</feature>
<evidence type="ECO:0000256" key="4">
    <source>
        <dbReference type="ARBA" id="ARBA00022989"/>
    </source>
</evidence>
<keyword evidence="2" id="KW-1003">Cell membrane</keyword>
<dbReference type="InterPro" id="IPR011701">
    <property type="entry name" value="MFS"/>
</dbReference>
<dbReference type="Pfam" id="PF07690">
    <property type="entry name" value="MFS_1"/>
    <property type="match status" value="1"/>
</dbReference>
<evidence type="ECO:0000256" key="3">
    <source>
        <dbReference type="ARBA" id="ARBA00022692"/>
    </source>
</evidence>
<dbReference type="PROSITE" id="PS50850">
    <property type="entry name" value="MFS"/>
    <property type="match status" value="1"/>
</dbReference>
<feature type="transmembrane region" description="Helical" evidence="6">
    <location>
        <begin position="209"/>
        <end position="232"/>
    </location>
</feature>
<accession>A0A897NIQ8</accession>
<feature type="transmembrane region" description="Helical" evidence="6">
    <location>
        <begin position="299"/>
        <end position="318"/>
    </location>
</feature>
<proteinExistence type="predicted"/>
<reference evidence="8" key="1">
    <citation type="submission" date="2020-11" db="EMBL/GenBank/DDBJ databases">
        <title>Carbohydrate-dependent, anaerobic sulfur respiration: A novel catabolism in halophilic archaea.</title>
        <authorList>
            <person name="Sorokin D.Y."/>
            <person name="Messina E."/>
            <person name="Smedile F."/>
            <person name="La Cono V."/>
            <person name="Hallsworth J.E."/>
            <person name="Yakimov M.M."/>
        </authorList>
    </citation>
    <scope>NUCLEOTIDE SEQUENCE</scope>
    <source>
        <strain evidence="8">HSR-Bgl</strain>
    </source>
</reference>
<feature type="transmembrane region" description="Helical" evidence="6">
    <location>
        <begin position="238"/>
        <end position="261"/>
    </location>
</feature>
<gene>
    <name evidence="8" type="ORF">HSBGL_0332</name>
</gene>